<reference evidence="2" key="1">
    <citation type="journal article" date="2019" name="Sci. Rep.">
        <title>Draft genome of Tanacetum cinerariifolium, the natural source of mosquito coil.</title>
        <authorList>
            <person name="Yamashiro T."/>
            <person name="Shiraishi A."/>
            <person name="Satake H."/>
            <person name="Nakayama K."/>
        </authorList>
    </citation>
    <scope>NUCLEOTIDE SEQUENCE</scope>
</reference>
<dbReference type="Gene3D" id="4.10.60.10">
    <property type="entry name" value="Zinc finger, CCHC-type"/>
    <property type="match status" value="1"/>
</dbReference>
<proteinExistence type="predicted"/>
<accession>A0A699IG31</accession>
<feature type="region of interest" description="Disordered" evidence="1">
    <location>
        <begin position="63"/>
        <end position="86"/>
    </location>
</feature>
<dbReference type="AlphaFoldDB" id="A0A699IG31"/>
<evidence type="ECO:0000313" key="2">
    <source>
        <dbReference type="EMBL" id="GEZ51567.1"/>
    </source>
</evidence>
<dbReference type="GO" id="GO:0008270">
    <property type="term" value="F:zinc ion binding"/>
    <property type="evidence" value="ECO:0007669"/>
    <property type="project" value="InterPro"/>
</dbReference>
<feature type="compositionally biased region" description="Basic residues" evidence="1">
    <location>
        <begin position="67"/>
        <end position="79"/>
    </location>
</feature>
<protein>
    <submittedName>
        <fullName evidence="2">Ribonuclease H-like domain-containing protein</fullName>
    </submittedName>
</protein>
<dbReference type="GO" id="GO:0003676">
    <property type="term" value="F:nucleic acid binding"/>
    <property type="evidence" value="ECO:0007669"/>
    <property type="project" value="InterPro"/>
</dbReference>
<gene>
    <name evidence="2" type="ORF">Tci_523540</name>
</gene>
<evidence type="ECO:0000256" key="1">
    <source>
        <dbReference type="SAM" id="MobiDB-lite"/>
    </source>
</evidence>
<feature type="region of interest" description="Disordered" evidence="1">
    <location>
        <begin position="1"/>
        <end position="27"/>
    </location>
</feature>
<comment type="caution">
    <text evidence="2">The sequence shown here is derived from an EMBL/GenBank/DDBJ whole genome shotgun (WGS) entry which is preliminary data.</text>
</comment>
<organism evidence="2">
    <name type="scientific">Tanacetum cinerariifolium</name>
    <name type="common">Dalmatian daisy</name>
    <name type="synonym">Chrysanthemum cinerariifolium</name>
    <dbReference type="NCBI Taxonomy" id="118510"/>
    <lineage>
        <taxon>Eukaryota</taxon>
        <taxon>Viridiplantae</taxon>
        <taxon>Streptophyta</taxon>
        <taxon>Embryophyta</taxon>
        <taxon>Tracheophyta</taxon>
        <taxon>Spermatophyta</taxon>
        <taxon>Magnoliopsida</taxon>
        <taxon>eudicotyledons</taxon>
        <taxon>Gunneridae</taxon>
        <taxon>Pentapetalae</taxon>
        <taxon>asterids</taxon>
        <taxon>campanulids</taxon>
        <taxon>Asterales</taxon>
        <taxon>Asteraceae</taxon>
        <taxon>Asteroideae</taxon>
        <taxon>Anthemideae</taxon>
        <taxon>Anthemidinae</taxon>
        <taxon>Tanacetum</taxon>
    </lineage>
</organism>
<name>A0A699IG31_TANCI</name>
<dbReference type="InterPro" id="IPR036875">
    <property type="entry name" value="Znf_CCHC_sf"/>
</dbReference>
<dbReference type="EMBL" id="BKCJ010288405">
    <property type="protein sequence ID" value="GEZ51567.1"/>
    <property type="molecule type" value="Genomic_DNA"/>
</dbReference>
<dbReference type="SUPFAM" id="SSF57756">
    <property type="entry name" value="Retrovirus zinc finger-like domains"/>
    <property type="match status" value="1"/>
</dbReference>
<sequence length="339" mass="39288">MLVQNQAPEGEGSAIPPKPRPTPSTLQPIVLEPQTASIQAETPLTVSQEPQTEAQIELILSSPTTYQRKRKTQKRRRTKKDTELPQTSVHLDHEVDKEPIEIMDREVKRLKQSWILIVKVRWNSRRGPEFTWEREDFCRSNEHPLKFNSIKDAKKLLKAVEKRFDDIEETDLRWQMAMLTMRARRFLKKTGRKLTVNRNETIGFDKSNVECYNCHKRGHFAREYIALRNQDNKHKESSRKSVHVETSTSTALVSCDVENCKAKSSDEEPKVVRKNDDDLIIEEWVSDNEEKDVSQPEIKKKLVRPSIAKIEEHVCLTDYEEIDRGYVAFGGNPKGGKIT</sequence>